<name>A0A7R8W4N9_9CRUS</name>
<protein>
    <submittedName>
        <fullName evidence="2">Uncharacterized protein</fullName>
    </submittedName>
</protein>
<accession>A0A7R8W4N9</accession>
<feature type="region of interest" description="Disordered" evidence="1">
    <location>
        <begin position="68"/>
        <end position="113"/>
    </location>
</feature>
<dbReference type="AlphaFoldDB" id="A0A7R8W4N9"/>
<feature type="compositionally biased region" description="Basic and acidic residues" evidence="1">
    <location>
        <begin position="99"/>
        <end position="113"/>
    </location>
</feature>
<sequence length="1196" mass="134917">MRKTVDLDSTDAFKLKQRSFETALHRLKQRTGVGISVQNQGGQFVLEFDGPRVDVEVAIHVVAKLLSKDESTSPTPISPEPLTQGSPGFEDVLSGSHSRSRDGTGFRRPGMHEDTILSTSGFAASFSPPQLQLPTLAVRHTAAILTLGSNPTREEAAKMQERYDSSTFQILNQQARELVAGKSAFGSSEAEGGEPSWFKEEEKSRKPSWVIDEEREEESKRMPGIKSDWLSGDFESTIRPSSWLRTENEKRSWKPSWVADEEREDEQEETNYEEKRVVMKKPSWMRDEEESEEEERRITRKSTWSDEESEEERRIIIRKQTDRRDEHDNLDEDERRTKKYKKQRKHESFESEDEGHQKRKKSKKQKKRKRSSSSSDEEQQGKSDDQTNESGLTIPLLIQDRKKDSGRKTETSRKIPVINLLAGDSPAVIPGLDFGETVTSEMEDSRDADGEDTKGASGQGAVEAIPGLGGSQSSLGPAAWFSYQDFKDTMEVTYVMPQLLPGAEKQGFWGKATSLLKSLQDPETERSSEREKLEKHSSFEKKRQKRTSQKDRKKIDSPEVSPNSKKCIFSTALIQIPLLSLDSFTKDNQKEIGFLQKYTDTEISVELDIEAGGKSMLSVYGRKENVEKVIETVFGLTSGGSTVVNVVNEEKDERTFKALAESNVNSGSSNRSSSEETEMSDADQAKGSGKASEPMEKKPTAVIRPRNHSRETEESCTNQEPFLSLTPSDDPSPDSPEDAATKTPTPPPERKVNEETLKEFASSWERENSVGLAKLTLQTAVTAMTKELGGEVPFTDDMFADLEKKVLQRLQDPSYMDSLRSTLISMATHYPTPTTNRRRLELERKLREYLKKEAEKRDARETQDIWLVLVDHFDMGNWKRITQCQCLMYPTAEGKEKLEIGDNMLVLKAIRDVPPNADVVAMLANRIYKENYVDKPRPSLLPDPTPESQASSSSSGHPGRRRSADIAPKESPPTPSRPPRPEIRFFPISQAPEIIRDRSFIQENISKTYEKFALVSNVPMSMLRDRIDVKLRKPLIQVLKQLNSPMVAIDDFLEQYPLKQVPSSSTAADAPSETILPVVHSSEFRALRDFVQSAKKPSSMDPAVKRIVFSYASYRGMIQKFKNWLRLLHCVYVDGVVPENEVANSSTCSKALVSAAAVSEFLCERCRYSEESYQAALEVFTLLQEENAKLMQSSLK</sequence>
<feature type="compositionally biased region" description="Basic and acidic residues" evidence="1">
    <location>
        <begin position="311"/>
        <end position="327"/>
    </location>
</feature>
<feature type="compositionally biased region" description="Basic and acidic residues" evidence="1">
    <location>
        <begin position="399"/>
        <end position="413"/>
    </location>
</feature>
<feature type="region of interest" description="Disordered" evidence="1">
    <location>
        <begin position="934"/>
        <end position="983"/>
    </location>
</feature>
<evidence type="ECO:0000256" key="1">
    <source>
        <dbReference type="SAM" id="MobiDB-lite"/>
    </source>
</evidence>
<feature type="compositionally biased region" description="Basic and acidic residues" evidence="1">
    <location>
        <begin position="443"/>
        <end position="454"/>
    </location>
</feature>
<feature type="region of interest" description="Disordered" evidence="1">
    <location>
        <begin position="436"/>
        <end position="470"/>
    </location>
</feature>
<feature type="region of interest" description="Disordered" evidence="1">
    <location>
        <begin position="519"/>
        <end position="563"/>
    </location>
</feature>
<feature type="compositionally biased region" description="Low complexity" evidence="1">
    <location>
        <begin position="661"/>
        <end position="672"/>
    </location>
</feature>
<feature type="region of interest" description="Disordered" evidence="1">
    <location>
        <begin position="659"/>
        <end position="753"/>
    </location>
</feature>
<dbReference type="EMBL" id="OB660080">
    <property type="protein sequence ID" value="CAD7222610.1"/>
    <property type="molecule type" value="Genomic_DNA"/>
</dbReference>
<feature type="compositionally biased region" description="Basic residues" evidence="1">
    <location>
        <begin position="357"/>
        <end position="371"/>
    </location>
</feature>
<organism evidence="2">
    <name type="scientific">Cyprideis torosa</name>
    <dbReference type="NCBI Taxonomy" id="163714"/>
    <lineage>
        <taxon>Eukaryota</taxon>
        <taxon>Metazoa</taxon>
        <taxon>Ecdysozoa</taxon>
        <taxon>Arthropoda</taxon>
        <taxon>Crustacea</taxon>
        <taxon>Oligostraca</taxon>
        <taxon>Ostracoda</taxon>
        <taxon>Podocopa</taxon>
        <taxon>Podocopida</taxon>
        <taxon>Cytherocopina</taxon>
        <taxon>Cytheroidea</taxon>
        <taxon>Cytherideidae</taxon>
        <taxon>Cyprideis</taxon>
    </lineage>
</organism>
<proteinExistence type="predicted"/>
<gene>
    <name evidence="2" type="ORF">CTOB1V02_LOCUS612</name>
</gene>
<feature type="region of interest" description="Disordered" evidence="1">
    <location>
        <begin position="184"/>
        <end position="415"/>
    </location>
</feature>
<feature type="compositionally biased region" description="Acidic residues" evidence="1">
    <location>
        <begin position="259"/>
        <end position="271"/>
    </location>
</feature>
<evidence type="ECO:0000313" key="2">
    <source>
        <dbReference type="EMBL" id="CAD7222610.1"/>
    </source>
</evidence>
<feature type="compositionally biased region" description="Basic and acidic residues" evidence="1">
    <location>
        <begin position="548"/>
        <end position="557"/>
    </location>
</feature>
<feature type="compositionally biased region" description="Basic and acidic residues" evidence="1">
    <location>
        <begin position="523"/>
        <end position="541"/>
    </location>
</feature>
<reference evidence="2" key="1">
    <citation type="submission" date="2020-11" db="EMBL/GenBank/DDBJ databases">
        <authorList>
            <person name="Tran Van P."/>
        </authorList>
    </citation>
    <scope>NUCLEOTIDE SEQUENCE</scope>
</reference>